<feature type="domain" description="Protein kinase" evidence="5">
    <location>
        <begin position="13"/>
        <end position="270"/>
    </location>
</feature>
<keyword evidence="6" id="KW-0723">Serine/threonine-protein kinase</keyword>
<dbReference type="PANTHER" id="PTHR48012:SF2">
    <property type="entry name" value="STERILE20-LIKE KINASE, ISOFORM B"/>
    <property type="match status" value="1"/>
</dbReference>
<dbReference type="InterPro" id="IPR008271">
    <property type="entry name" value="Ser/Thr_kinase_AS"/>
</dbReference>
<dbReference type="SMART" id="SM00220">
    <property type="entry name" value="S_TKc"/>
    <property type="match status" value="1"/>
</dbReference>
<organism evidence="6 7">
    <name type="scientific">Mycoplasma zalophi</name>
    <dbReference type="NCBI Taxonomy" id="191287"/>
    <lineage>
        <taxon>Bacteria</taxon>
        <taxon>Bacillati</taxon>
        <taxon>Mycoplasmatota</taxon>
        <taxon>Mollicutes</taxon>
        <taxon>Mycoplasmataceae</taxon>
        <taxon>Mycoplasma</taxon>
    </lineage>
</organism>
<keyword evidence="4" id="KW-0812">Transmembrane</keyword>
<keyword evidence="4" id="KW-0472">Membrane</keyword>
<dbReference type="InterPro" id="IPR000719">
    <property type="entry name" value="Prot_kinase_dom"/>
</dbReference>
<dbReference type="InterPro" id="IPR017441">
    <property type="entry name" value="Protein_kinase_ATP_BS"/>
</dbReference>
<dbReference type="PROSITE" id="PS00107">
    <property type="entry name" value="PROTEIN_KINASE_ATP"/>
    <property type="match status" value="1"/>
</dbReference>
<name>A0ABS6DQM3_9MOLU</name>
<dbReference type="RefSeq" id="WP_216488622.1">
    <property type="nucleotide sequence ID" value="NZ_JAHMHH010000001.1"/>
</dbReference>
<protein>
    <submittedName>
        <fullName evidence="6">Serine/threonine protein kinase</fullName>
    </submittedName>
</protein>
<keyword evidence="6" id="KW-0808">Transferase</keyword>
<feature type="transmembrane region" description="Helical" evidence="4">
    <location>
        <begin position="298"/>
        <end position="320"/>
    </location>
</feature>
<evidence type="ECO:0000256" key="1">
    <source>
        <dbReference type="ARBA" id="ARBA00022741"/>
    </source>
</evidence>
<reference evidence="6" key="1">
    <citation type="submission" date="2021-06" db="EMBL/GenBank/DDBJ databases">
        <title>Novel Mycoplasma species detected in California sea lions (Zalophus californianus) from the USA.</title>
        <authorList>
            <person name="Volokhov D.V."/>
            <person name="Furtak V.A."/>
            <person name="Zagorodnyaya T.A."/>
        </authorList>
    </citation>
    <scope>NUCLEOTIDE SEQUENCE [LARGE SCALE GENOMIC DNA]</scope>
    <source>
        <strain evidence="6">CSL 5346</strain>
    </source>
</reference>
<comment type="caution">
    <text evidence="6">The sequence shown here is derived from an EMBL/GenBank/DDBJ whole genome shotgun (WGS) entry which is preliminary data.</text>
</comment>
<gene>
    <name evidence="6" type="ORF">KQ875_01310</name>
</gene>
<feature type="binding site" evidence="3">
    <location>
        <position position="42"/>
    </location>
    <ligand>
        <name>ATP</name>
        <dbReference type="ChEBI" id="CHEBI:30616"/>
    </ligand>
</feature>
<dbReference type="EMBL" id="JAHMHH010000001">
    <property type="protein sequence ID" value="MBU4692232.1"/>
    <property type="molecule type" value="Genomic_DNA"/>
</dbReference>
<dbReference type="GO" id="GO:0004674">
    <property type="term" value="F:protein serine/threonine kinase activity"/>
    <property type="evidence" value="ECO:0007669"/>
    <property type="project" value="UniProtKB-KW"/>
</dbReference>
<keyword evidence="2 3" id="KW-0067">ATP-binding</keyword>
<dbReference type="PROSITE" id="PS00108">
    <property type="entry name" value="PROTEIN_KINASE_ST"/>
    <property type="match status" value="1"/>
</dbReference>
<keyword evidence="6" id="KW-0418">Kinase</keyword>
<keyword evidence="1 3" id="KW-0547">Nucleotide-binding</keyword>
<evidence type="ECO:0000256" key="2">
    <source>
        <dbReference type="ARBA" id="ARBA00022840"/>
    </source>
</evidence>
<keyword evidence="7" id="KW-1185">Reference proteome</keyword>
<accession>A0ABS6DQM3</accession>
<dbReference type="CDD" id="cd14014">
    <property type="entry name" value="STKc_PknB_like"/>
    <property type="match status" value="1"/>
</dbReference>
<evidence type="ECO:0000313" key="6">
    <source>
        <dbReference type="EMBL" id="MBU4692232.1"/>
    </source>
</evidence>
<sequence length="325" mass="37241">MEHKMQKLTSLYNVINKNLGKGGMGYVWLCENKITKEKAAIKILKSEYTLVEKNRFQNEILNLKNINSKYVVKYYDSNFSEDEQWISMEYVEGESLKQCILKQKYLDLETALDYAKMIAQALADIHNMNLIHRDLKSSNIIIANNGDAKIIDFGISLSSESERLTKENNVIGTAEYLAPELIQNIEPASFQSDMYSFGILLFEMLEGTVPFTGHEKLVAHINSKMPNLTRLNTMIPQSVQNIINKCCAKSPGNRYQNMMYVLDDLRHALDQDKMIEKKINPNKKQRKSLVEMFENKNFTLTLLIIGSILLLITLICLILLTKGII</sequence>
<evidence type="ECO:0000256" key="3">
    <source>
        <dbReference type="PROSITE-ProRule" id="PRU10141"/>
    </source>
</evidence>
<keyword evidence="4" id="KW-1133">Transmembrane helix</keyword>
<evidence type="ECO:0000259" key="5">
    <source>
        <dbReference type="PROSITE" id="PS50011"/>
    </source>
</evidence>
<dbReference type="PROSITE" id="PS50011">
    <property type="entry name" value="PROTEIN_KINASE_DOM"/>
    <property type="match status" value="1"/>
</dbReference>
<dbReference type="Pfam" id="PF00069">
    <property type="entry name" value="Pkinase"/>
    <property type="match status" value="1"/>
</dbReference>
<proteinExistence type="predicted"/>
<evidence type="ECO:0000313" key="7">
    <source>
        <dbReference type="Proteomes" id="UP000718793"/>
    </source>
</evidence>
<evidence type="ECO:0000256" key="4">
    <source>
        <dbReference type="SAM" id="Phobius"/>
    </source>
</evidence>
<dbReference type="PANTHER" id="PTHR48012">
    <property type="entry name" value="STERILE20-LIKE KINASE, ISOFORM B-RELATED"/>
    <property type="match status" value="1"/>
</dbReference>
<dbReference type="InterPro" id="IPR050629">
    <property type="entry name" value="STE20/SPS1-PAK"/>
</dbReference>
<dbReference type="Proteomes" id="UP000718793">
    <property type="component" value="Unassembled WGS sequence"/>
</dbReference>